<protein>
    <recommendedName>
        <fullName evidence="2">SseB protein N-terminal domain-containing protein</fullName>
    </recommendedName>
</protein>
<reference evidence="3 4" key="1">
    <citation type="journal article" date="2019" name="Int. J. Syst. Evol. Microbiol.">
        <title>Capsulimonas corticalis gen. nov., sp. nov., an aerobic capsulated bacterium, of a novel bacterial order, Capsulimonadales ord. nov., of the class Armatimonadia of the phylum Armatimonadetes.</title>
        <authorList>
            <person name="Li J."/>
            <person name="Kudo C."/>
            <person name="Tonouchi A."/>
        </authorList>
    </citation>
    <scope>NUCLEOTIDE SEQUENCE [LARGE SCALE GENOMIC DNA]</scope>
    <source>
        <strain evidence="3 4">AX-7</strain>
    </source>
</reference>
<evidence type="ECO:0000313" key="4">
    <source>
        <dbReference type="Proteomes" id="UP000287394"/>
    </source>
</evidence>
<organism evidence="3 4">
    <name type="scientific">Capsulimonas corticalis</name>
    <dbReference type="NCBI Taxonomy" id="2219043"/>
    <lineage>
        <taxon>Bacteria</taxon>
        <taxon>Bacillati</taxon>
        <taxon>Armatimonadota</taxon>
        <taxon>Armatimonadia</taxon>
        <taxon>Capsulimonadales</taxon>
        <taxon>Capsulimonadaceae</taxon>
        <taxon>Capsulimonas</taxon>
    </lineage>
</organism>
<dbReference type="EMBL" id="AP025739">
    <property type="protein sequence ID" value="BDI29692.1"/>
    <property type="molecule type" value="Genomic_DNA"/>
</dbReference>
<evidence type="ECO:0000259" key="2">
    <source>
        <dbReference type="Pfam" id="PF07179"/>
    </source>
</evidence>
<accession>A0A402D422</accession>
<sequence length="162" mass="17689">MANWKSIKRPKAREDAPCAEPEAPPPPPASRLAAALLEGERTGDKRLFYETFLESKLLAPLRHEPPSSINPRLADLNYLIRVCEGWPSLLGFSDLEALNEFFQGPRKVVYATLAARDLCRIALGQEVDQLLINAAGPVGFSLSPLECQLLAEGVIPGDGLSR</sequence>
<feature type="compositionally biased region" description="Basic residues" evidence="1">
    <location>
        <begin position="1"/>
        <end position="11"/>
    </location>
</feature>
<dbReference type="KEGG" id="ccot:CCAX7_17430"/>
<proteinExistence type="predicted"/>
<feature type="domain" description="SseB protein N-terminal" evidence="2">
    <location>
        <begin position="34"/>
        <end position="144"/>
    </location>
</feature>
<name>A0A402D422_9BACT</name>
<feature type="region of interest" description="Disordered" evidence="1">
    <location>
        <begin position="1"/>
        <end position="30"/>
    </location>
</feature>
<dbReference type="Proteomes" id="UP000287394">
    <property type="component" value="Chromosome"/>
</dbReference>
<gene>
    <name evidence="3" type="ORF">CCAX7_17430</name>
</gene>
<dbReference type="Pfam" id="PF07179">
    <property type="entry name" value="SseB"/>
    <property type="match status" value="1"/>
</dbReference>
<dbReference type="RefSeq" id="WP_119324209.1">
    <property type="nucleotide sequence ID" value="NZ_AP025739.1"/>
</dbReference>
<evidence type="ECO:0000313" key="3">
    <source>
        <dbReference type="EMBL" id="BDI29692.1"/>
    </source>
</evidence>
<dbReference type="AlphaFoldDB" id="A0A402D422"/>
<keyword evidence="4" id="KW-1185">Reference proteome</keyword>
<dbReference type="InterPro" id="IPR009839">
    <property type="entry name" value="SseB_N"/>
</dbReference>
<evidence type="ECO:0000256" key="1">
    <source>
        <dbReference type="SAM" id="MobiDB-lite"/>
    </source>
</evidence>